<dbReference type="EMBL" id="JAUNZN010000030">
    <property type="protein sequence ID" value="KAK4807456.1"/>
    <property type="molecule type" value="Genomic_DNA"/>
</dbReference>
<evidence type="ECO:0000313" key="2">
    <source>
        <dbReference type="EMBL" id="KAK4807456.1"/>
    </source>
</evidence>
<feature type="region of interest" description="Disordered" evidence="1">
    <location>
        <begin position="289"/>
        <end position="360"/>
    </location>
</feature>
<protein>
    <submittedName>
        <fullName evidence="2">Uncharacterized protein</fullName>
    </submittedName>
</protein>
<evidence type="ECO:0000313" key="3">
    <source>
        <dbReference type="Proteomes" id="UP001333110"/>
    </source>
</evidence>
<dbReference type="Proteomes" id="UP001333110">
    <property type="component" value="Unassembled WGS sequence"/>
</dbReference>
<comment type="caution">
    <text evidence="2">The sequence shown here is derived from an EMBL/GenBank/DDBJ whole genome shotgun (WGS) entry which is preliminary data.</text>
</comment>
<proteinExistence type="predicted"/>
<gene>
    <name evidence="2" type="ORF">QYF61_002007</name>
</gene>
<feature type="region of interest" description="Disordered" evidence="1">
    <location>
        <begin position="184"/>
        <end position="204"/>
    </location>
</feature>
<accession>A0AAN7N9W9</accession>
<evidence type="ECO:0000256" key="1">
    <source>
        <dbReference type="SAM" id="MobiDB-lite"/>
    </source>
</evidence>
<reference evidence="2 3" key="1">
    <citation type="journal article" date="2023" name="J. Hered.">
        <title>Chromosome-level genome of the wood stork (Mycteria americana) provides insight into avian chromosome evolution.</title>
        <authorList>
            <person name="Flamio R. Jr."/>
            <person name="Ramstad K.M."/>
        </authorList>
    </citation>
    <scope>NUCLEOTIDE SEQUENCE [LARGE SCALE GENOMIC DNA]</scope>
    <source>
        <strain evidence="2">JAX WOST 10</strain>
    </source>
</reference>
<keyword evidence="3" id="KW-1185">Reference proteome</keyword>
<organism evidence="2 3">
    <name type="scientific">Mycteria americana</name>
    <name type="common">Wood stork</name>
    <dbReference type="NCBI Taxonomy" id="33587"/>
    <lineage>
        <taxon>Eukaryota</taxon>
        <taxon>Metazoa</taxon>
        <taxon>Chordata</taxon>
        <taxon>Craniata</taxon>
        <taxon>Vertebrata</taxon>
        <taxon>Euteleostomi</taxon>
        <taxon>Archelosauria</taxon>
        <taxon>Archosauria</taxon>
        <taxon>Dinosauria</taxon>
        <taxon>Saurischia</taxon>
        <taxon>Theropoda</taxon>
        <taxon>Coelurosauria</taxon>
        <taxon>Aves</taxon>
        <taxon>Neognathae</taxon>
        <taxon>Neoaves</taxon>
        <taxon>Aequornithes</taxon>
        <taxon>Ciconiiformes</taxon>
        <taxon>Ciconiidae</taxon>
        <taxon>Mycteria</taxon>
    </lineage>
</organism>
<dbReference type="AlphaFoldDB" id="A0AAN7N9W9"/>
<feature type="compositionally biased region" description="Polar residues" evidence="1">
    <location>
        <begin position="327"/>
        <end position="341"/>
    </location>
</feature>
<name>A0AAN7N9W9_MYCAM</name>
<sequence>MHVPSGAHERRIYYCRDRPGAPVIYNSGKVCINSLDLSWCTGKTEERLRELGLFSLEKRRLRGDLLALYNDLKGGCREVTSHRTRGNGLQLRQGRFRLDIGKFFFTERVIKHWKRLPREVVESPSLEGFKGRLAEVLRDMLRSIEEKSHSTWTNGHSKHVRRASEEDLDVPHVHKDLLPRNAECHPKQFTKPTSGRGKAGREGTLRWSSHVGRHGWAPSRREAMEVDNTILFPQLYSLENIITALSARQKRFSWLEKKFEMKENERETFRHPDEPKTFGSFFEEKGRGSCCPELRENPSPSTSLQLHRPHQNEHPTFASPRPLSEKGQFSSALPWLTTSGPRRSVTGEAGTGETSAEKKKRAEYIPLINSVRYNGESRNKATEQTTMKLVQEQESFSAEVFQAAVKTTAK</sequence>